<dbReference type="InterPro" id="IPR039907">
    <property type="entry name" value="NOB1"/>
</dbReference>
<evidence type="ECO:0000256" key="6">
    <source>
        <dbReference type="ARBA" id="ARBA00023242"/>
    </source>
</evidence>
<dbReference type="Pfam" id="PF08772">
    <property type="entry name" value="Zn_ribbon_NOB1"/>
    <property type="match status" value="1"/>
</dbReference>
<evidence type="ECO:0000256" key="8">
    <source>
        <dbReference type="PIRSR" id="PIRSR037125-1"/>
    </source>
</evidence>
<dbReference type="GO" id="GO:0030490">
    <property type="term" value="P:maturation of SSU-rRNA"/>
    <property type="evidence" value="ECO:0007669"/>
    <property type="project" value="TreeGrafter"/>
</dbReference>
<dbReference type="EMBL" id="SELW01000489">
    <property type="protein sequence ID" value="TID24716.1"/>
    <property type="molecule type" value="Genomic_DNA"/>
</dbReference>
<evidence type="ECO:0000256" key="4">
    <source>
        <dbReference type="ARBA" id="ARBA00022801"/>
    </source>
</evidence>
<dbReference type="InterPro" id="IPR033411">
    <property type="entry name" value="Ribonuclease_PIN"/>
</dbReference>
<dbReference type="Gene3D" id="6.20.210.10">
    <property type="entry name" value="Nin one binding (NOB1), Zn-ribbon-like"/>
    <property type="match status" value="1"/>
</dbReference>
<evidence type="ECO:0000259" key="10">
    <source>
        <dbReference type="Pfam" id="PF08772"/>
    </source>
</evidence>
<keyword evidence="6 7" id="KW-0539">Nucleus</keyword>
<proteinExistence type="inferred from homology"/>
<dbReference type="InterPro" id="IPR036283">
    <property type="entry name" value="NOB1_Zf-like_sf"/>
</dbReference>
<evidence type="ECO:0000256" key="1">
    <source>
        <dbReference type="ARBA" id="ARBA00005858"/>
    </source>
</evidence>
<dbReference type="FunFam" id="3.40.50.1010:FF:000020">
    <property type="entry name" value="20S-pre-rRNA D-site endonuclease NOB1"/>
    <property type="match status" value="1"/>
</dbReference>
<protein>
    <recommendedName>
        <fullName evidence="7">20S-pre-rRNA D-site endonuclease NOB1</fullName>
    </recommendedName>
</protein>
<dbReference type="GO" id="GO:0005737">
    <property type="term" value="C:cytoplasm"/>
    <property type="evidence" value="ECO:0007669"/>
    <property type="project" value="UniProtKB-ARBA"/>
</dbReference>
<comment type="caution">
    <text evidence="12">The sequence shown here is derived from an EMBL/GenBank/DDBJ whole genome shotgun (WGS) entry which is preliminary data.</text>
</comment>
<keyword evidence="4" id="KW-0378">Hydrolase</keyword>
<comment type="function">
    <text evidence="7">Required for the synthesis of 40S ribosome subunits. Has a role in processing 20S pre-rRNA into the mature 18S rRNA, where it is required for cleavage at the 3' end of the mature 18S rRNA (D-site). Accompanies the 20S pre-rRNA from the nucleus to the cytoplasm.</text>
</comment>
<feature type="binding site" evidence="8">
    <location>
        <position position="291"/>
    </location>
    <ligand>
        <name>Zn(2+)</name>
        <dbReference type="ChEBI" id="CHEBI:29105"/>
    </ligand>
</feature>
<dbReference type="GO" id="GO:0030688">
    <property type="term" value="C:preribosome, small subunit precursor"/>
    <property type="evidence" value="ECO:0007669"/>
    <property type="project" value="TreeGrafter"/>
</dbReference>
<evidence type="ECO:0000256" key="3">
    <source>
        <dbReference type="ARBA" id="ARBA00022723"/>
    </source>
</evidence>
<evidence type="ECO:0000256" key="7">
    <source>
        <dbReference type="PIRNR" id="PIRNR037125"/>
    </source>
</evidence>
<dbReference type="OrthoDB" id="446759at2759"/>
<sequence>MSTETLQHRVENLVLDAGPLITQPASQLQQLAEKFYTTPGVYRELKDESVRAQLIVWGDRLIVRHPKKEAIEAVVDFARLTGDSTVLSQNDLHVIALAYEIDIEANGGINNFRKFPGEIRPMDKVRIAEERKKWEERKKLKDLETIEKDDEKNDEEVEGPKFDEDGFEIVVNKKKSKPKPQSQHKTTEPVFEPVENPSATESVPQEEDLNAEYDDDDDDGEWITPDNIESVISREDDKEEVEKEENVEQISCALASGDFAAQNVALQMGMNLMNTMSGLQIKRVRNYMLRCHACFALVPIPKDNTPKHFCPSCGGPTLRRIAVSVNAATGKITPHLKKNFVWRTRGNIYSMPSPLSKKTTKKLGNKGHQHRGNSKLDTEFYAEDQREYQQAIKTAKWQQRQNEKAMEDFIGGGSADNYISPFFTGGDVKTVHVKVGRGKFANQSRKKH</sequence>
<accession>A0A4T0WZS6</accession>
<evidence type="ECO:0000256" key="9">
    <source>
        <dbReference type="SAM" id="MobiDB-lite"/>
    </source>
</evidence>
<dbReference type="GO" id="GO:0016787">
    <property type="term" value="F:hydrolase activity"/>
    <property type="evidence" value="ECO:0007669"/>
    <property type="project" value="UniProtKB-KW"/>
</dbReference>
<feature type="compositionally biased region" description="Acidic residues" evidence="9">
    <location>
        <begin position="204"/>
        <end position="221"/>
    </location>
</feature>
<evidence type="ECO:0000256" key="5">
    <source>
        <dbReference type="ARBA" id="ARBA00022833"/>
    </source>
</evidence>
<feature type="domain" description="Nin one binding (NOB1) Zn-ribbon-like" evidence="10">
    <location>
        <begin position="281"/>
        <end position="356"/>
    </location>
</feature>
<comment type="similarity">
    <text evidence="1 7">Belongs to the NOB1 family.</text>
</comment>
<dbReference type="Proteomes" id="UP000307173">
    <property type="component" value="Unassembled WGS sequence"/>
</dbReference>
<feature type="region of interest" description="Disordered" evidence="9">
    <location>
        <begin position="173"/>
        <end position="223"/>
    </location>
</feature>
<keyword evidence="2" id="KW-0540">Nuclease</keyword>
<dbReference type="InterPro" id="IPR014881">
    <property type="entry name" value="NOB1_Zn-bd"/>
</dbReference>
<feature type="binding site" evidence="8">
    <location>
        <position position="310"/>
    </location>
    <ligand>
        <name>Zn(2+)</name>
        <dbReference type="ChEBI" id="CHEBI:29105"/>
    </ligand>
</feature>
<evidence type="ECO:0000313" key="13">
    <source>
        <dbReference type="Proteomes" id="UP000307173"/>
    </source>
</evidence>
<dbReference type="SUPFAM" id="SSF144206">
    <property type="entry name" value="NOB1 zinc finger-like"/>
    <property type="match status" value="1"/>
</dbReference>
<dbReference type="PANTHER" id="PTHR12814:SF2">
    <property type="entry name" value="RNA-BINDING PROTEIN NOB1"/>
    <property type="match status" value="1"/>
</dbReference>
<name>A0A4T0WZS6_9ASCO</name>
<reference evidence="12 13" key="1">
    <citation type="journal article" date="2019" name="Front. Genet.">
        <title>Whole-Genome Sequencing of the Opportunistic Yeast Pathogen Candida inconspicua Uncovers Its Hybrid Origin.</title>
        <authorList>
            <person name="Mixao V."/>
            <person name="Hansen A.P."/>
            <person name="Saus E."/>
            <person name="Boekhout T."/>
            <person name="Lass-Florl C."/>
            <person name="Gabaldon T."/>
        </authorList>
    </citation>
    <scope>NUCLEOTIDE SEQUENCE [LARGE SCALE GENOMIC DNA]</scope>
    <source>
        <strain evidence="12 13">CBS 180</strain>
    </source>
</reference>
<comment type="subcellular location">
    <subcellularLocation>
        <location evidence="7">Nucleus</location>
        <location evidence="7">Nucleolus</location>
    </subcellularLocation>
</comment>
<dbReference type="CDD" id="cd09876">
    <property type="entry name" value="PIN_Nob1-like"/>
    <property type="match status" value="1"/>
</dbReference>
<evidence type="ECO:0000256" key="2">
    <source>
        <dbReference type="ARBA" id="ARBA00022722"/>
    </source>
</evidence>
<dbReference type="Pfam" id="PF17146">
    <property type="entry name" value="PIN_6"/>
    <property type="match status" value="1"/>
</dbReference>
<dbReference type="InterPro" id="IPR017117">
    <property type="entry name" value="Nob1_euk"/>
</dbReference>
<keyword evidence="3 7" id="KW-0479">Metal-binding</keyword>
<keyword evidence="13" id="KW-1185">Reference proteome</keyword>
<feature type="compositionally biased region" description="Basic residues" evidence="9">
    <location>
        <begin position="358"/>
        <end position="373"/>
    </location>
</feature>
<dbReference type="GO" id="GO:0046872">
    <property type="term" value="F:metal ion binding"/>
    <property type="evidence" value="ECO:0007669"/>
    <property type="project" value="UniProtKB-UniRule"/>
</dbReference>
<evidence type="ECO:0000259" key="11">
    <source>
        <dbReference type="Pfam" id="PF17146"/>
    </source>
</evidence>
<dbReference type="PANTHER" id="PTHR12814">
    <property type="entry name" value="RNA-BINDING PROTEIN NOB1"/>
    <property type="match status" value="1"/>
</dbReference>
<dbReference type="STRING" id="52247.A0A4T0WZS6"/>
<gene>
    <name evidence="12" type="ORF">CANINC_003008</name>
</gene>
<dbReference type="Gene3D" id="3.40.50.1010">
    <property type="entry name" value="5'-nuclease"/>
    <property type="match status" value="1"/>
</dbReference>
<dbReference type="GO" id="GO:0004521">
    <property type="term" value="F:RNA endonuclease activity"/>
    <property type="evidence" value="ECO:0007669"/>
    <property type="project" value="UniProtKB-UniRule"/>
</dbReference>
<feature type="binding site" evidence="8">
    <location>
        <position position="294"/>
    </location>
    <ligand>
        <name>Zn(2+)</name>
        <dbReference type="ChEBI" id="CHEBI:29105"/>
    </ligand>
</feature>
<dbReference type="AlphaFoldDB" id="A0A4T0WZS6"/>
<feature type="domain" description="Ribonuclease PIN" evidence="11">
    <location>
        <begin position="13"/>
        <end position="101"/>
    </location>
</feature>
<dbReference type="PIRSF" id="PIRSF037125">
    <property type="entry name" value="D-site_20S_pre-rRNA_nuclease"/>
    <property type="match status" value="1"/>
</dbReference>
<evidence type="ECO:0000313" key="12">
    <source>
        <dbReference type="EMBL" id="TID24716.1"/>
    </source>
</evidence>
<keyword evidence="5 7" id="KW-0862">Zinc</keyword>
<organism evidence="12 13">
    <name type="scientific">Pichia inconspicua</name>
    <dbReference type="NCBI Taxonomy" id="52247"/>
    <lineage>
        <taxon>Eukaryota</taxon>
        <taxon>Fungi</taxon>
        <taxon>Dikarya</taxon>
        <taxon>Ascomycota</taxon>
        <taxon>Saccharomycotina</taxon>
        <taxon>Pichiomycetes</taxon>
        <taxon>Pichiales</taxon>
        <taxon>Pichiaceae</taxon>
        <taxon>Pichia</taxon>
    </lineage>
</organism>
<feature type="region of interest" description="Disordered" evidence="9">
    <location>
        <begin position="353"/>
        <end position="374"/>
    </location>
</feature>
<dbReference type="GO" id="GO:0005730">
    <property type="term" value="C:nucleolus"/>
    <property type="evidence" value="ECO:0007669"/>
    <property type="project" value="UniProtKB-SubCell"/>
</dbReference>
<feature type="binding site" evidence="8">
    <location>
        <position position="313"/>
    </location>
    <ligand>
        <name>Zn(2+)</name>
        <dbReference type="ChEBI" id="CHEBI:29105"/>
    </ligand>
</feature>